<dbReference type="Proteomes" id="UP000014009">
    <property type="component" value="Unassembled WGS sequence"/>
</dbReference>
<accession>A0A9W5VI17</accession>
<gene>
    <name evidence="1" type="ORF">IGM_06732</name>
</gene>
<dbReference type="AlphaFoldDB" id="A0A9W5VI17"/>
<dbReference type="RefSeq" id="WP_016099757.1">
    <property type="nucleotide sequence ID" value="NZ_KB976552.1"/>
</dbReference>
<dbReference type="EMBL" id="AHEF01000108">
    <property type="protein sequence ID" value="EOP78028.1"/>
    <property type="molecule type" value="Genomic_DNA"/>
</dbReference>
<comment type="caution">
    <text evidence="1">The sequence shown here is derived from an EMBL/GenBank/DDBJ whole genome shotgun (WGS) entry which is preliminary data.</text>
</comment>
<sequence>MSADNKRFGVYALGILMYSFDDILEAYDKAKYVTGLTGLPYEVRIISKNKVIDILRQIREKRVIIKPIELPPQVVRLDECLEEIYDLIPCNDEEGKYSLQVFTDREKGRDAECFVGISYGIKLVKDEEVKWEKIIIQGHDSAFASDIANFHRSMPLQVCNAIALYFQQGIYKWKDIECKIVYDFKMFNNEAFEYDPSDSFVKDYTFDKEYGNKIATTLSGWR</sequence>
<evidence type="ECO:0000313" key="2">
    <source>
        <dbReference type="Proteomes" id="UP000014009"/>
    </source>
</evidence>
<proteinExistence type="predicted"/>
<reference evidence="1 2" key="1">
    <citation type="submission" date="2012-12" db="EMBL/GenBank/DDBJ databases">
        <title>The Genome Sequence of Bacillus cereus HuB4-4.</title>
        <authorList>
            <consortium name="The Broad Institute Genome Sequencing Platform"/>
            <consortium name="The Broad Institute Genome Sequencing Center for Infectious Disease"/>
            <person name="Feldgarden M."/>
            <person name="Van der Auwera G.A."/>
            <person name="Mahillon J."/>
            <person name="Duprez V."/>
            <person name="Timmery S."/>
            <person name="Mattelet C."/>
            <person name="Dierick K."/>
            <person name="Sun M."/>
            <person name="Yu Z."/>
            <person name="Zhu L."/>
            <person name="Hu X."/>
            <person name="Shank E.B."/>
            <person name="Swiecicka I."/>
            <person name="Hansen B.M."/>
            <person name="Andrup L."/>
            <person name="Walker B."/>
            <person name="Young S.K."/>
            <person name="Zeng Q."/>
            <person name="Gargeya S."/>
            <person name="Fitzgerald M."/>
            <person name="Haas B."/>
            <person name="Abouelleil A."/>
            <person name="Alvarado L."/>
            <person name="Arachchi H.M."/>
            <person name="Berlin A.M."/>
            <person name="Chapman S.B."/>
            <person name="Dewar J."/>
            <person name="Goldberg J."/>
            <person name="Griggs A."/>
            <person name="Gujja S."/>
            <person name="Hansen M."/>
            <person name="Howarth C."/>
            <person name="Imamovic A."/>
            <person name="Larimer J."/>
            <person name="McCowan C."/>
            <person name="Murphy C."/>
            <person name="Neiman D."/>
            <person name="Pearson M."/>
            <person name="Priest M."/>
            <person name="Roberts A."/>
            <person name="Saif S."/>
            <person name="Shea T."/>
            <person name="Sisk P."/>
            <person name="Sykes S."/>
            <person name="Wortman J."/>
            <person name="Nusbaum C."/>
            <person name="Birren B."/>
        </authorList>
    </citation>
    <scope>NUCLEOTIDE SEQUENCE [LARGE SCALE GENOMIC DNA]</scope>
    <source>
        <strain evidence="1 2">HuB4-4</strain>
    </source>
</reference>
<organism evidence="1 2">
    <name type="scientific">Bacillus cereus HuB4-4</name>
    <dbReference type="NCBI Taxonomy" id="1053211"/>
    <lineage>
        <taxon>Bacteria</taxon>
        <taxon>Bacillati</taxon>
        <taxon>Bacillota</taxon>
        <taxon>Bacilli</taxon>
        <taxon>Bacillales</taxon>
        <taxon>Bacillaceae</taxon>
        <taxon>Bacillus</taxon>
        <taxon>Bacillus cereus group</taxon>
    </lineage>
</organism>
<name>A0A9W5VI17_BACCE</name>
<evidence type="ECO:0000313" key="1">
    <source>
        <dbReference type="EMBL" id="EOP78028.1"/>
    </source>
</evidence>
<protein>
    <submittedName>
        <fullName evidence="1">Uncharacterized protein</fullName>
    </submittedName>
</protein>